<name>A0A510IDH9_9VIBR</name>
<feature type="domain" description="Phage tail fibre protein N-terminal" evidence="1">
    <location>
        <begin position="5"/>
        <end position="149"/>
    </location>
</feature>
<gene>
    <name evidence="2" type="ORF">VroAM7_44850</name>
</gene>
<dbReference type="EMBL" id="AP019799">
    <property type="protein sequence ID" value="BBL91832.1"/>
    <property type="molecule type" value="Genomic_DNA"/>
</dbReference>
<dbReference type="InterPro" id="IPR022225">
    <property type="entry name" value="Phage_tail_fibre_N"/>
</dbReference>
<sequence length="303" mass="33524">MSAEIVNSGRSYITDKLAGNLPTTINRFILANVPHSDPNTPVDLDEPMPSSEQVVYDEPITRSAKINVDEVVFSQILLSDVGDFDFNWIGLATDDNTLIAVVYVPLQHKRKYVGNQIGNSITRNVVLKFAQAADALGVTIAPETWQFDMLDVIQAEIQKAIEGHDHDNDYASKEHSHDDSYEKAGEAAKLLRDHEEKQHPHEQYQLGKANKLTASQGVLKKRLNVFASHLTKALPTGVEGDWLDVMVLTSVNLANGACKLNANSPQRCLVKPYKGVATSVTTVNIIETGRVFRFIFENGVWTV</sequence>
<dbReference type="AlphaFoldDB" id="A0A510IDH9"/>
<evidence type="ECO:0000259" key="1">
    <source>
        <dbReference type="Pfam" id="PF12571"/>
    </source>
</evidence>
<evidence type="ECO:0000313" key="2">
    <source>
        <dbReference type="EMBL" id="BBL91832.1"/>
    </source>
</evidence>
<dbReference type="RefSeq" id="WP_143694024.1">
    <property type="nucleotide sequence ID" value="NZ_AP019799.1"/>
</dbReference>
<dbReference type="Pfam" id="PF12571">
    <property type="entry name" value="Phage_tail_fib"/>
    <property type="match status" value="1"/>
</dbReference>
<reference evidence="3" key="1">
    <citation type="submission" date="2019-07" db="EMBL/GenBank/DDBJ databases">
        <title>Complete Genome Sequences of Vibrion rotiferianus strain AM7.</title>
        <authorList>
            <person name="Miyazaki K."/>
            <person name="Wiseschart A."/>
            <person name="Pootanakit K."/>
            <person name="Ishimori K."/>
            <person name="Kitahara K."/>
        </authorList>
    </citation>
    <scope>NUCLEOTIDE SEQUENCE [LARGE SCALE GENOMIC DNA]</scope>
    <source>
        <strain evidence="3">AM7</strain>
    </source>
</reference>
<evidence type="ECO:0000313" key="3">
    <source>
        <dbReference type="Proteomes" id="UP000315115"/>
    </source>
</evidence>
<accession>A0A510IDH9</accession>
<protein>
    <recommendedName>
        <fullName evidence="1">Phage tail fibre protein N-terminal domain-containing protein</fullName>
    </recommendedName>
</protein>
<proteinExistence type="predicted"/>
<organism evidence="2 3">
    <name type="scientific">Vibrio rotiferianus</name>
    <dbReference type="NCBI Taxonomy" id="190895"/>
    <lineage>
        <taxon>Bacteria</taxon>
        <taxon>Pseudomonadati</taxon>
        <taxon>Pseudomonadota</taxon>
        <taxon>Gammaproteobacteria</taxon>
        <taxon>Vibrionales</taxon>
        <taxon>Vibrionaceae</taxon>
        <taxon>Vibrio</taxon>
    </lineage>
</organism>
<dbReference type="Proteomes" id="UP000315115">
    <property type="component" value="Chromosome 2"/>
</dbReference>